<accession>A0AA43S589</accession>
<evidence type="ECO:0000256" key="1">
    <source>
        <dbReference type="SAM" id="Phobius"/>
    </source>
</evidence>
<dbReference type="RefSeq" id="WP_277542858.1">
    <property type="nucleotide sequence ID" value="NZ_JAQFIK010000006.1"/>
</dbReference>
<gene>
    <name evidence="2" type="ORF">M2127_000380</name>
</gene>
<keyword evidence="1" id="KW-0812">Transmembrane</keyword>
<sequence length="116" mass="12788">MNTLLNILPGFQVSPPGVERKILRNVPSLLALGSLLIFSPSLLVRMPFFYDYYQISAPSIKLIDILGLGTLIVYWLAIFTVTIGAFLVKLMKGPAYVADPYPMEDVELVGSKVAQD</sequence>
<dbReference type="EMBL" id="JARXYA010000001">
    <property type="protein sequence ID" value="MDH6503097.1"/>
    <property type="molecule type" value="Genomic_DNA"/>
</dbReference>
<comment type="caution">
    <text evidence="2">The sequence shown here is derived from an EMBL/GenBank/DDBJ whole genome shotgun (WGS) entry which is preliminary data.</text>
</comment>
<keyword evidence="1" id="KW-1133">Transmembrane helix</keyword>
<protein>
    <submittedName>
        <fullName evidence="2">Uncharacterized protein</fullName>
    </submittedName>
</protein>
<dbReference type="AlphaFoldDB" id="A0AA43S589"/>
<proteinExistence type="predicted"/>
<feature type="transmembrane region" description="Helical" evidence="1">
    <location>
        <begin position="29"/>
        <end position="50"/>
    </location>
</feature>
<reference evidence="2" key="1">
    <citation type="submission" date="2023-04" db="EMBL/GenBank/DDBJ databases">
        <title>Genome Encyclopedia of Bacteria and Archaea VI: Functional Genomics of Type Strains.</title>
        <authorList>
            <person name="Whitman W."/>
        </authorList>
    </citation>
    <scope>NUCLEOTIDE SEQUENCE</scope>
    <source>
        <strain evidence="2">Enz.4-51</strain>
    </source>
</reference>
<organism evidence="2 3">
    <name type="scientific">Polynucleobacter sphagniphilus</name>
    <dbReference type="NCBI Taxonomy" id="1743169"/>
    <lineage>
        <taxon>Bacteria</taxon>
        <taxon>Pseudomonadati</taxon>
        <taxon>Pseudomonadota</taxon>
        <taxon>Betaproteobacteria</taxon>
        <taxon>Burkholderiales</taxon>
        <taxon>Burkholderiaceae</taxon>
        <taxon>Polynucleobacter</taxon>
    </lineage>
</organism>
<dbReference type="Proteomes" id="UP001161160">
    <property type="component" value="Unassembled WGS sequence"/>
</dbReference>
<evidence type="ECO:0000313" key="2">
    <source>
        <dbReference type="EMBL" id="MDH6503097.1"/>
    </source>
</evidence>
<name>A0AA43S589_9BURK</name>
<feature type="transmembrane region" description="Helical" evidence="1">
    <location>
        <begin position="62"/>
        <end position="88"/>
    </location>
</feature>
<keyword evidence="1" id="KW-0472">Membrane</keyword>
<evidence type="ECO:0000313" key="3">
    <source>
        <dbReference type="Proteomes" id="UP001161160"/>
    </source>
</evidence>
<keyword evidence="3" id="KW-1185">Reference proteome</keyword>